<sequence>MLILSVESATSAASVALIKDDGLLGEYTLNYKKQHSVLLMSLIDNLLKDNALTIKDVDAFVVSKGPGSFTGLRIGMATVKGLCMGSNKPLISVSSLDGLAFNELNFSGIICPIMDALRENVYTCFYKNVGGKLEKLIDHSHFSISELAEKLTEMNEPVIFVGDGVEKYRTYLEEHMQNIYFAANSNSFAKASSLGEIGLQLLNAGFSDDLNAVTPIYLRKSQAEREYDKKMELSNGI</sequence>
<evidence type="ECO:0000313" key="2">
    <source>
        <dbReference type="Proteomes" id="UP001058074"/>
    </source>
</evidence>
<comment type="caution">
    <text evidence="1">The sequence shown here is derived from an EMBL/GenBank/DDBJ whole genome shotgun (WGS) entry which is preliminary data.</text>
</comment>
<proteinExistence type="predicted"/>
<accession>A0ACB5R7D4</accession>
<keyword evidence="2" id="KW-1185">Reference proteome</keyword>
<dbReference type="Proteomes" id="UP001058074">
    <property type="component" value="Unassembled WGS sequence"/>
</dbReference>
<reference evidence="1" key="1">
    <citation type="journal article" date="2025" name="Int. J. Syst. Evol. Microbiol.">
        <title>Inconstantimicrobium mannanitabidum sp. nov., a novel member of the family Clostridiaceae isolated from anoxic soil under the treatment of reductive soil disinfestation.</title>
        <authorList>
            <person name="Ueki A."/>
            <person name="Tonouchi A."/>
            <person name="Honma S."/>
            <person name="Kaku N."/>
            <person name="Ueki K."/>
        </authorList>
    </citation>
    <scope>NUCLEOTIDE SEQUENCE</scope>
    <source>
        <strain evidence="1">TW13</strain>
    </source>
</reference>
<name>A0ACB5R7D4_9CLOT</name>
<protein>
    <submittedName>
        <fullName evidence="1">tRNA (Adenosine(37)-N6)-threonylcarbamoyltransferase complex dimerization subunit type 1 TsaB</fullName>
    </submittedName>
</protein>
<evidence type="ECO:0000313" key="1">
    <source>
        <dbReference type="EMBL" id="GKX65020.1"/>
    </source>
</evidence>
<dbReference type="EMBL" id="BROD01000001">
    <property type="protein sequence ID" value="GKX65020.1"/>
    <property type="molecule type" value="Genomic_DNA"/>
</dbReference>
<gene>
    <name evidence="1" type="ORF">rsdtw13_02780</name>
</gene>
<organism evidence="1 2">
    <name type="scientific">Inconstantimicrobium mannanitabidum</name>
    <dbReference type="NCBI Taxonomy" id="1604901"/>
    <lineage>
        <taxon>Bacteria</taxon>
        <taxon>Bacillati</taxon>
        <taxon>Bacillota</taxon>
        <taxon>Clostridia</taxon>
        <taxon>Eubacteriales</taxon>
        <taxon>Clostridiaceae</taxon>
        <taxon>Inconstantimicrobium</taxon>
    </lineage>
</organism>